<dbReference type="AlphaFoldDB" id="A0A191V516"/>
<evidence type="ECO:0000256" key="2">
    <source>
        <dbReference type="SAM" id="MobiDB-lite"/>
    </source>
</evidence>
<name>A0A191V516_9ACTN</name>
<dbReference type="NCBIfam" id="TIGR00350">
    <property type="entry name" value="lytR_cpsA_psr"/>
    <property type="match status" value="1"/>
</dbReference>
<dbReference type="InterPro" id="IPR004474">
    <property type="entry name" value="LytR_CpsA_psr"/>
</dbReference>
<keyword evidence="3" id="KW-0472">Membrane</keyword>
<evidence type="ECO:0000313" key="6">
    <source>
        <dbReference type="Proteomes" id="UP000078468"/>
    </source>
</evidence>
<keyword evidence="3" id="KW-1133">Transmembrane helix</keyword>
<dbReference type="KEGG" id="spav:Spa2297_25300"/>
<feature type="region of interest" description="Disordered" evidence="2">
    <location>
        <begin position="1"/>
        <end position="25"/>
    </location>
</feature>
<evidence type="ECO:0000313" key="5">
    <source>
        <dbReference type="EMBL" id="ANJ09998.1"/>
    </source>
</evidence>
<accession>A0A191V516</accession>
<evidence type="ECO:0000259" key="4">
    <source>
        <dbReference type="Pfam" id="PF03816"/>
    </source>
</evidence>
<dbReference type="RefSeq" id="WP_064730319.1">
    <property type="nucleotide sequence ID" value="NZ_BMRX01000011.1"/>
</dbReference>
<gene>
    <name evidence="5" type="ORF">Spa2297_25300</name>
</gene>
<reference evidence="5 6" key="1">
    <citation type="submission" date="2016-05" db="EMBL/GenBank/DDBJ databases">
        <title>Non-Contiguous Finished Genome Sequence of Streptomyces parvulus 2297 Integrated Site-Specifically with Actinophage R4.</title>
        <authorList>
            <person name="Nishizawa T."/>
            <person name="Miura T."/>
            <person name="Harada C."/>
            <person name="Guo Y."/>
            <person name="Narisawa K."/>
            <person name="Ohta H."/>
            <person name="Takahashi H."/>
            <person name="Shirai M."/>
        </authorList>
    </citation>
    <scope>NUCLEOTIDE SEQUENCE [LARGE SCALE GENOMIC DNA]</scope>
    <source>
        <strain evidence="5 6">2297</strain>
    </source>
</reference>
<evidence type="ECO:0000256" key="1">
    <source>
        <dbReference type="ARBA" id="ARBA00006068"/>
    </source>
</evidence>
<dbReference type="Pfam" id="PF03816">
    <property type="entry name" value="LytR_cpsA_psr"/>
    <property type="match status" value="1"/>
</dbReference>
<proteinExistence type="inferred from homology"/>
<keyword evidence="3" id="KW-0812">Transmembrane</keyword>
<feature type="compositionally biased region" description="Basic residues" evidence="2">
    <location>
        <begin position="11"/>
        <end position="25"/>
    </location>
</feature>
<dbReference type="PANTHER" id="PTHR33392">
    <property type="entry name" value="POLYISOPRENYL-TEICHOIC ACID--PEPTIDOGLYCAN TEICHOIC ACID TRANSFERASE TAGU"/>
    <property type="match status" value="1"/>
</dbReference>
<protein>
    <submittedName>
        <fullName evidence="5">Transcriptional regulator</fullName>
    </submittedName>
</protein>
<evidence type="ECO:0000256" key="3">
    <source>
        <dbReference type="SAM" id="Phobius"/>
    </source>
</evidence>
<dbReference type="InterPro" id="IPR050922">
    <property type="entry name" value="LytR/CpsA/Psr_CW_biosynth"/>
</dbReference>
<dbReference type="Proteomes" id="UP000078468">
    <property type="component" value="Chromosome"/>
</dbReference>
<comment type="similarity">
    <text evidence="1">Belongs to the LytR/CpsA/Psr (LCP) family.</text>
</comment>
<dbReference type="GeneID" id="91308218"/>
<dbReference type="Gene3D" id="3.40.630.190">
    <property type="entry name" value="LCP protein"/>
    <property type="match status" value="1"/>
</dbReference>
<organism evidence="5 6">
    <name type="scientific">Streptomyces parvulus</name>
    <dbReference type="NCBI Taxonomy" id="146923"/>
    <lineage>
        <taxon>Bacteria</taxon>
        <taxon>Bacillati</taxon>
        <taxon>Actinomycetota</taxon>
        <taxon>Actinomycetes</taxon>
        <taxon>Kitasatosporales</taxon>
        <taxon>Streptomycetaceae</taxon>
        <taxon>Streptomyces</taxon>
    </lineage>
</organism>
<sequence length="366" mass="39123">MTHAPTQPSPRRSRRAPSGRRSARPPRRRRVWRWIALSLVLFVLVAGGVGYWLYSDLNGNLKGVDINEAIGDDRPEKLPTSGQNILVLGSDSRSGENAGLGTGKVAGARSDTALVMHVPQGRTEAVAVSIPRDTLVTRPACTGKDGAEVASAKRVMFNSIYSQAGPACVVKTVEQMSGIRMDHYVEIDFAGFKDLVDAIGGVTVTVEEDIHDPSSGLDLTAGTHKLNGTESLAFVRTRHGVGDGSDLGRIGLQQQFMLALLSEIKRQDLLGSPTRTYKIADQLTAALTTDSELASLTALAEFGRSLNGVDPSSMETVMLPVAYDTQDPNRVVAARPQADQLWEALRRDEEIPAAAKKSPAKGGSAS</sequence>
<dbReference type="EMBL" id="CP015866">
    <property type="protein sequence ID" value="ANJ09998.1"/>
    <property type="molecule type" value="Genomic_DNA"/>
</dbReference>
<dbReference type="PANTHER" id="PTHR33392:SF6">
    <property type="entry name" value="POLYISOPRENYL-TEICHOIC ACID--PEPTIDOGLYCAN TEICHOIC ACID TRANSFERASE TAGU"/>
    <property type="match status" value="1"/>
</dbReference>
<feature type="domain" description="Cell envelope-related transcriptional attenuator" evidence="4">
    <location>
        <begin position="109"/>
        <end position="265"/>
    </location>
</feature>
<feature type="transmembrane region" description="Helical" evidence="3">
    <location>
        <begin position="31"/>
        <end position="54"/>
    </location>
</feature>